<accession>A0ABX8QPI4</accession>
<keyword evidence="4" id="KW-0378">Hydrolase</keyword>
<dbReference type="Gene3D" id="2.40.10.10">
    <property type="entry name" value="Trypsin-like serine proteases"/>
    <property type="match status" value="1"/>
</dbReference>
<dbReference type="InterPro" id="IPR009003">
    <property type="entry name" value="Peptidase_S1_PA"/>
</dbReference>
<dbReference type="PROSITE" id="PS00135">
    <property type="entry name" value="TRYPSIN_SER"/>
    <property type="match status" value="1"/>
</dbReference>
<dbReference type="PANTHER" id="PTHR24250">
    <property type="entry name" value="CHYMOTRYPSIN-RELATED"/>
    <property type="match status" value="1"/>
</dbReference>
<name>A0ABX8QPI4_9ACTN</name>
<dbReference type="Proteomes" id="UP001049518">
    <property type="component" value="Chromosome"/>
</dbReference>
<dbReference type="EMBL" id="CP059572">
    <property type="protein sequence ID" value="QXJ20698.1"/>
    <property type="molecule type" value="Genomic_DNA"/>
</dbReference>
<keyword evidence="4" id="KW-0645">Protease</keyword>
<feature type="chain" id="PRO_5046680797" evidence="2">
    <location>
        <begin position="26"/>
        <end position="278"/>
    </location>
</feature>
<dbReference type="InterPro" id="IPR001314">
    <property type="entry name" value="Peptidase_S1A"/>
</dbReference>
<gene>
    <name evidence="4" type="ORF">AGRA3207_001458</name>
</gene>
<proteinExistence type="predicted"/>
<keyword evidence="1" id="KW-1015">Disulfide bond</keyword>
<dbReference type="CDD" id="cd00190">
    <property type="entry name" value="Tryp_SPc"/>
    <property type="match status" value="1"/>
</dbReference>
<sequence length="278" mass="29277">MRSLRLTLAASALLWLGLTGPAALAAPAEPDPPGGGASTMVIGGEDATEPYPFMASLQTTANEHFCGGSLLDAEWVVTAWHCVADKQPADVRLRIGSHHHADGGSLRDAQRIVPHPEGNWNHFDIALVKLDQPVPEAPIALDTRQATGTPTRLLGWGCTAPGPNTGCETPDVLKQLDSAIREPSTCRHVTGGAIQPASEVCTGNPETEAGPCFGDSGGPLLRRTAGGWRLIGAFSRVESLPQDPDKPQPQFPDCHTGLGIYTDVTVHAEWIDSVISPA</sequence>
<dbReference type="GO" id="GO:0006508">
    <property type="term" value="P:proteolysis"/>
    <property type="evidence" value="ECO:0007669"/>
    <property type="project" value="UniProtKB-KW"/>
</dbReference>
<dbReference type="SUPFAM" id="SSF50494">
    <property type="entry name" value="Trypsin-like serine proteases"/>
    <property type="match status" value="1"/>
</dbReference>
<keyword evidence="5" id="KW-1185">Reference proteome</keyword>
<dbReference type="PROSITE" id="PS50240">
    <property type="entry name" value="TRYPSIN_DOM"/>
    <property type="match status" value="1"/>
</dbReference>
<dbReference type="PRINTS" id="PR00722">
    <property type="entry name" value="CHYMOTRYPSIN"/>
</dbReference>
<dbReference type="Pfam" id="PF00089">
    <property type="entry name" value="Trypsin"/>
    <property type="match status" value="1"/>
</dbReference>
<dbReference type="GO" id="GO:0008233">
    <property type="term" value="F:peptidase activity"/>
    <property type="evidence" value="ECO:0007669"/>
    <property type="project" value="UniProtKB-KW"/>
</dbReference>
<keyword evidence="2" id="KW-0732">Signal</keyword>
<evidence type="ECO:0000313" key="5">
    <source>
        <dbReference type="Proteomes" id="UP001049518"/>
    </source>
</evidence>
<dbReference type="SMART" id="SM00020">
    <property type="entry name" value="Tryp_SPc"/>
    <property type="match status" value="1"/>
</dbReference>
<evidence type="ECO:0000256" key="1">
    <source>
        <dbReference type="ARBA" id="ARBA00023157"/>
    </source>
</evidence>
<evidence type="ECO:0000259" key="3">
    <source>
        <dbReference type="PROSITE" id="PS50240"/>
    </source>
</evidence>
<dbReference type="InterPro" id="IPR033116">
    <property type="entry name" value="TRYPSIN_SER"/>
</dbReference>
<protein>
    <submittedName>
        <fullName evidence="4">Serine protease</fullName>
    </submittedName>
</protein>
<dbReference type="InterPro" id="IPR001254">
    <property type="entry name" value="Trypsin_dom"/>
</dbReference>
<evidence type="ECO:0000313" key="4">
    <source>
        <dbReference type="EMBL" id="QXJ20698.1"/>
    </source>
</evidence>
<dbReference type="RefSeq" id="WP_231333795.1">
    <property type="nucleotide sequence ID" value="NZ_CP059572.1"/>
</dbReference>
<dbReference type="InterPro" id="IPR043504">
    <property type="entry name" value="Peptidase_S1_PA_chymotrypsin"/>
</dbReference>
<feature type="domain" description="Peptidase S1" evidence="3">
    <location>
        <begin position="41"/>
        <end position="276"/>
    </location>
</feature>
<reference evidence="4" key="1">
    <citation type="submission" date="2020-07" db="EMBL/GenBank/DDBJ databases">
        <authorList>
            <person name="Tarantini F.S."/>
            <person name="Hong K.W."/>
            <person name="Chan K.G."/>
        </authorList>
    </citation>
    <scope>NUCLEOTIDE SEQUENCE</scope>
    <source>
        <strain evidence="4">32-07</strain>
    </source>
</reference>
<evidence type="ECO:0000256" key="2">
    <source>
        <dbReference type="SAM" id="SignalP"/>
    </source>
</evidence>
<organism evidence="4 5">
    <name type="scientific">Actinomadura graeca</name>
    <dbReference type="NCBI Taxonomy" id="2750812"/>
    <lineage>
        <taxon>Bacteria</taxon>
        <taxon>Bacillati</taxon>
        <taxon>Actinomycetota</taxon>
        <taxon>Actinomycetes</taxon>
        <taxon>Streptosporangiales</taxon>
        <taxon>Thermomonosporaceae</taxon>
        <taxon>Actinomadura</taxon>
    </lineage>
</organism>
<feature type="signal peptide" evidence="2">
    <location>
        <begin position="1"/>
        <end position="25"/>
    </location>
</feature>